<feature type="compositionally biased region" description="Polar residues" evidence="6">
    <location>
        <begin position="1055"/>
        <end position="1074"/>
    </location>
</feature>
<feature type="domain" description="PH" evidence="7">
    <location>
        <begin position="635"/>
        <end position="740"/>
    </location>
</feature>
<dbReference type="InterPro" id="IPR037278">
    <property type="entry name" value="ARFGAP/RecO"/>
</dbReference>
<dbReference type="OMA" id="ITPNAFP"/>
<comment type="subcellular location">
    <subcellularLocation>
        <location evidence="5">Cytoplasm</location>
    </subcellularLocation>
</comment>
<keyword evidence="5" id="KW-0677">Repeat</keyword>
<evidence type="ECO:0000256" key="6">
    <source>
        <dbReference type="SAM" id="MobiDB-lite"/>
    </source>
</evidence>
<evidence type="ECO:0000313" key="9">
    <source>
        <dbReference type="EMBL" id="GAO47123.1"/>
    </source>
</evidence>
<dbReference type="CDD" id="cd08204">
    <property type="entry name" value="ArfGap"/>
    <property type="match status" value="1"/>
</dbReference>
<keyword evidence="3 5" id="KW-0862">Zinc</keyword>
<dbReference type="SUPFAM" id="SSF50729">
    <property type="entry name" value="PH domain-like"/>
    <property type="match status" value="1"/>
</dbReference>
<protein>
    <recommendedName>
        <fullName evidence="5">ADP-ribosylation factor GTPase-activating protein</fullName>
    </recommendedName>
</protein>
<dbReference type="SUPFAM" id="SSF103657">
    <property type="entry name" value="BAR/IMD domain-like"/>
    <property type="match status" value="1"/>
</dbReference>
<dbReference type="RefSeq" id="XP_019026402.1">
    <property type="nucleotide sequence ID" value="XM_019170466.1"/>
</dbReference>
<comment type="function">
    <text evidence="5">GTPase-activating protein for the ADP ribosylation factor family.</text>
</comment>
<dbReference type="InterPro" id="IPR011993">
    <property type="entry name" value="PH-like_dom_sf"/>
</dbReference>
<dbReference type="Gene3D" id="1.20.1270.60">
    <property type="entry name" value="Arfaptin homology (AH) domain/BAR domain"/>
    <property type="match status" value="1"/>
</dbReference>
<dbReference type="InterPro" id="IPR001164">
    <property type="entry name" value="ArfGAP_dom"/>
</dbReference>
<dbReference type="GO" id="GO:0005096">
    <property type="term" value="F:GTPase activator activity"/>
    <property type="evidence" value="ECO:0007669"/>
    <property type="project" value="UniProtKB-KW"/>
</dbReference>
<dbReference type="SMART" id="SM00105">
    <property type="entry name" value="ArfGap"/>
    <property type="match status" value="1"/>
</dbReference>
<dbReference type="Gene3D" id="2.30.29.30">
    <property type="entry name" value="Pleckstrin-homology domain (PH domain)/Phosphotyrosine-binding domain (PTB)"/>
    <property type="match status" value="1"/>
</dbReference>
<dbReference type="InterPro" id="IPR001849">
    <property type="entry name" value="PH_domain"/>
</dbReference>
<evidence type="ECO:0000256" key="2">
    <source>
        <dbReference type="ARBA" id="ARBA00022771"/>
    </source>
</evidence>
<evidence type="ECO:0000256" key="4">
    <source>
        <dbReference type="PROSITE-ProRule" id="PRU00288"/>
    </source>
</evidence>
<dbReference type="InterPro" id="IPR045258">
    <property type="entry name" value="ACAP1/2/3-like"/>
</dbReference>
<dbReference type="OrthoDB" id="10266696at2759"/>
<accession>A0A0E9NBE0</accession>
<dbReference type="SMART" id="SM00233">
    <property type="entry name" value="PH"/>
    <property type="match status" value="1"/>
</dbReference>
<dbReference type="Pfam" id="PF00169">
    <property type="entry name" value="PH"/>
    <property type="match status" value="1"/>
</dbReference>
<feature type="region of interest" description="Disordered" evidence="6">
    <location>
        <begin position="773"/>
        <end position="802"/>
    </location>
</feature>
<evidence type="ECO:0000313" key="10">
    <source>
        <dbReference type="Proteomes" id="UP000033140"/>
    </source>
</evidence>
<keyword evidence="10" id="KW-1185">Reference proteome</keyword>
<reference evidence="9 10" key="1">
    <citation type="journal article" date="2011" name="J. Gen. Appl. Microbiol.">
        <title>Draft genome sequencing of the enigmatic yeast Saitoella complicata.</title>
        <authorList>
            <person name="Nishida H."/>
            <person name="Hamamoto M."/>
            <person name="Sugiyama J."/>
        </authorList>
    </citation>
    <scope>NUCLEOTIDE SEQUENCE [LARGE SCALE GENOMIC DNA]</scope>
    <source>
        <strain evidence="9 10">NRRL Y-17804</strain>
    </source>
</reference>
<dbReference type="STRING" id="698492.A0A0E9NBE0"/>
<dbReference type="SUPFAM" id="SSF57863">
    <property type="entry name" value="ArfGap/RecO-like zinc finger"/>
    <property type="match status" value="1"/>
</dbReference>
<comment type="caution">
    <text evidence="9">The sequence shown here is derived from an EMBL/GenBank/DDBJ whole genome shotgun (WGS) entry which is preliminary data.</text>
</comment>
<keyword evidence="5" id="KW-0343">GTPase activation</keyword>
<keyword evidence="5" id="KW-0040">ANK repeat</keyword>
<sequence length="1130" mass="125298">MGAVSSRSEDAPALYLRDSATIALKSITVSKGDAPRETMFTITPNVESTFVSARSHGDALIEFVQDPDTAFQTQLAPLLLKVPYDDDLRLTFNFVLRRPLGKERDTCVEGLTFMNAPHRQELESLLTKEFVMDSNLQKHPNARLVAQSLSTDGMEEKEIQWSWDWNPPGEEDERHRGWRNTCCFVEYDKTADTFAIIASFAFWVSNTSPVLTTFMPPLHFPIPLLPNSNDPMSVPSSPVMGKQHVPPRLHIQTTSFTSEGSETKVGSDSPEMRTPVAEREMTVFGSPPTSTQMNMPSLSTVPTNTTAIANSNTEPEDGPLFRATISSMEKQTVELKQKIKKVMKRAQEAVDAHRVATKADERFVEALQVAATSSTSLKPLLDVYMEPAYRELRYFAENNAYQLQHRIIEPLRRQYDADIKTMETKKRDFEDESKEYYGFLSRYLSQKSDAKEKKQMQSDTKYQKKRKDFELHRFDYYSYMQDIHGGRKEAEIVENVTEYAWNQFEHVQQTARTIGELRGALEMCRSAVQQSKKDFRVLRTEREERRRQLETGEVPAEKSEKEAAYDTYSVVGSVAGSTAPLLGQHGQYSSSESEGVPIPTVTNTTAAMLSPSPPSMSKPQFKSLPETEFNAIDAARRKEGLLWALSRPAGHTDPKVVPKMNWHKYWVVLAGGQLCEYSNWKQQPELHNAINLRMATVREARSADRRFCFEVITPQFKRVYQATSQEDMQSWISVISNAIGSVLEGSSSIRHFEKTKFRGSIDTGLGVNVGEVLRSSSKKSPMPPQIRPSSSNRPPPQQTGYFDDPALKHAAEEAEALNLLKKVREADPTNTSCADCGSQNKAEWVAINFGAVVCIECSGVHRSLGTHISKMRSLTLDTKAMTPDLVDLLVALGNRKHNTIWEATLAEMPGPIAAPKPSPSSAREVKVKFVQAKYVHRAYVRTTDTASANALLLEAIQRRDVFVAMSALAAGAEPNVKKPGTEMSAVLIAILAAVPETALAEDKLATSAEAHEDYHGTYPIAELLLQNGAEVPTLTHELVKKLPLSAKIYLAQKASRSGAPQTQSTPTRQPSVRQQPPVGLGLMQGGGSTSSLANGLAAMNINNTNGVKGVNPALQRIPTGSGKMPRLASP</sequence>
<keyword evidence="1 5" id="KW-0479">Metal-binding</keyword>
<proteinExistence type="predicted"/>
<dbReference type="Pfam" id="PF16746">
    <property type="entry name" value="BAR_3"/>
    <property type="match status" value="1"/>
</dbReference>
<dbReference type="PROSITE" id="PS50115">
    <property type="entry name" value="ARFGAP"/>
    <property type="match status" value="1"/>
</dbReference>
<dbReference type="GO" id="GO:0005737">
    <property type="term" value="C:cytoplasm"/>
    <property type="evidence" value="ECO:0007669"/>
    <property type="project" value="UniProtKB-SubCell"/>
</dbReference>
<dbReference type="GO" id="GO:0008270">
    <property type="term" value="F:zinc ion binding"/>
    <property type="evidence" value="ECO:0007669"/>
    <property type="project" value="UniProtKB-KW"/>
</dbReference>
<dbReference type="InterPro" id="IPR004148">
    <property type="entry name" value="BAR_dom"/>
</dbReference>
<reference evidence="9 10" key="2">
    <citation type="journal article" date="2014" name="J. Gen. Appl. Microbiol.">
        <title>The early diverging ascomycetous budding yeast Saitoella complicata has three histone deacetylases belonging to the Clr6, Hos2, and Rpd3 lineages.</title>
        <authorList>
            <person name="Nishida H."/>
            <person name="Matsumoto T."/>
            <person name="Kondo S."/>
            <person name="Hamamoto M."/>
            <person name="Yoshikawa H."/>
        </authorList>
    </citation>
    <scope>NUCLEOTIDE SEQUENCE [LARGE SCALE GENOMIC DNA]</scope>
    <source>
        <strain evidence="9 10">NRRL Y-17804</strain>
    </source>
</reference>
<name>A0A0E9NBE0_SAICN</name>
<dbReference type="Gene3D" id="1.10.220.150">
    <property type="entry name" value="Arf GTPase activating protein"/>
    <property type="match status" value="1"/>
</dbReference>
<dbReference type="EMBL" id="BACD03000007">
    <property type="protein sequence ID" value="GAO47123.1"/>
    <property type="molecule type" value="Genomic_DNA"/>
</dbReference>
<dbReference type="FunFam" id="1.10.220.150:FF:000017">
    <property type="entry name" value="ARF GTPase activator (Csx2), putative"/>
    <property type="match status" value="1"/>
</dbReference>
<evidence type="ECO:0000256" key="3">
    <source>
        <dbReference type="ARBA" id="ARBA00022833"/>
    </source>
</evidence>
<dbReference type="FunFam" id="2.30.29.30:FF:000252">
    <property type="entry name" value="ARF GTPase activator (Csx2)"/>
    <property type="match status" value="1"/>
</dbReference>
<dbReference type="CDD" id="cd07608">
    <property type="entry name" value="BAR_ArfGAP_fungi"/>
    <property type="match status" value="1"/>
</dbReference>
<dbReference type="Proteomes" id="UP000033140">
    <property type="component" value="Unassembled WGS sequence"/>
</dbReference>
<feature type="region of interest" description="Disordered" evidence="6">
    <location>
        <begin position="1055"/>
        <end position="1086"/>
    </location>
</feature>
<dbReference type="InterPro" id="IPR038508">
    <property type="entry name" value="ArfGAP_dom_sf"/>
</dbReference>
<dbReference type="PANTHER" id="PTHR23180">
    <property type="entry name" value="CENTAURIN/ARF"/>
    <property type="match status" value="1"/>
</dbReference>
<organism evidence="9 10">
    <name type="scientific">Saitoella complicata (strain BCRC 22490 / CBS 7301 / JCM 7358 / NBRC 10748 / NRRL Y-17804)</name>
    <dbReference type="NCBI Taxonomy" id="698492"/>
    <lineage>
        <taxon>Eukaryota</taxon>
        <taxon>Fungi</taxon>
        <taxon>Dikarya</taxon>
        <taxon>Ascomycota</taxon>
        <taxon>Taphrinomycotina</taxon>
        <taxon>Taphrinomycotina incertae sedis</taxon>
        <taxon>Saitoella</taxon>
    </lineage>
</organism>
<dbReference type="Pfam" id="PF01412">
    <property type="entry name" value="ArfGap"/>
    <property type="match status" value="1"/>
</dbReference>
<evidence type="ECO:0000259" key="7">
    <source>
        <dbReference type="PROSITE" id="PS50003"/>
    </source>
</evidence>
<evidence type="ECO:0000259" key="8">
    <source>
        <dbReference type="PROSITE" id="PS50115"/>
    </source>
</evidence>
<dbReference type="PANTHER" id="PTHR23180:SF160">
    <property type="entry name" value="ADP-RIBOSYLATION FACTOR GTPASE-ACTIVATING PROTEIN EFFECTOR PROTEIN 1"/>
    <property type="match status" value="1"/>
</dbReference>
<feature type="domain" description="Arf-GAP" evidence="8">
    <location>
        <begin position="817"/>
        <end position="950"/>
    </location>
</feature>
<dbReference type="PROSITE" id="PS50003">
    <property type="entry name" value="PH_DOMAIN"/>
    <property type="match status" value="1"/>
</dbReference>
<keyword evidence="2 4" id="KW-0863">Zinc-finger</keyword>
<reference evidence="9 10" key="3">
    <citation type="journal article" date="2015" name="Genome Announc.">
        <title>Draft Genome Sequence of the Archiascomycetous Yeast Saitoella complicata.</title>
        <authorList>
            <person name="Yamauchi K."/>
            <person name="Kondo S."/>
            <person name="Hamamoto M."/>
            <person name="Takahashi Y."/>
            <person name="Ogura Y."/>
            <person name="Hayashi T."/>
            <person name="Nishida H."/>
        </authorList>
    </citation>
    <scope>NUCLEOTIDE SEQUENCE [LARGE SCALE GENOMIC DNA]</scope>
    <source>
        <strain evidence="9 10">NRRL Y-17804</strain>
    </source>
</reference>
<evidence type="ECO:0000256" key="5">
    <source>
        <dbReference type="RuleBase" id="RU369028"/>
    </source>
</evidence>
<dbReference type="AlphaFoldDB" id="A0A0E9NBE0"/>
<gene>
    <name evidence="9" type="ORF">G7K_1334-t1</name>
</gene>
<evidence type="ECO:0000256" key="1">
    <source>
        <dbReference type="ARBA" id="ARBA00022723"/>
    </source>
</evidence>
<dbReference type="InterPro" id="IPR027267">
    <property type="entry name" value="AH/BAR_dom_sf"/>
</dbReference>
<keyword evidence="5" id="KW-0963">Cytoplasm</keyword>